<comment type="caution">
    <text evidence="3">The sequence shown here is derived from an EMBL/GenBank/DDBJ whole genome shotgun (WGS) entry which is preliminary data.</text>
</comment>
<keyword evidence="4" id="KW-1185">Reference proteome</keyword>
<proteinExistence type="predicted"/>
<feature type="transmembrane region" description="Helical" evidence="2">
    <location>
        <begin position="16"/>
        <end position="38"/>
    </location>
</feature>
<evidence type="ECO:0000256" key="2">
    <source>
        <dbReference type="SAM" id="Phobius"/>
    </source>
</evidence>
<organism evidence="3 4">
    <name type="scientific">Candidatus Phytoplasma pruni</name>
    <dbReference type="NCBI Taxonomy" id="479893"/>
    <lineage>
        <taxon>Bacteria</taxon>
        <taxon>Bacillati</taxon>
        <taxon>Mycoplasmatota</taxon>
        <taxon>Mollicutes</taxon>
        <taxon>Acholeplasmatales</taxon>
        <taxon>Acholeplasmataceae</taxon>
        <taxon>Candidatus Phytoplasma</taxon>
        <taxon>16SrIII (X-disease group)</taxon>
    </lineage>
</organism>
<reference evidence="3 4" key="1">
    <citation type="submission" date="2020-06" db="EMBL/GenBank/DDBJ databases">
        <title>Draft genome sequence of Candidatus Phytoplasma pruni (X-disease group, subgroup 16SrIII-B) strain ChTDIII from Argentina.</title>
        <authorList>
            <person name="Fernandez F.D."/>
            <person name="Zuebert C."/>
            <person name="Huettel B."/>
            <person name="Kube M."/>
            <person name="Conci L.R."/>
        </authorList>
    </citation>
    <scope>NUCLEOTIDE SEQUENCE [LARGE SCALE GENOMIC DNA]</scope>
    <source>
        <strain evidence="3 4">ChTDIII</strain>
    </source>
</reference>
<evidence type="ECO:0000313" key="4">
    <source>
        <dbReference type="Proteomes" id="UP000568109"/>
    </source>
</evidence>
<keyword evidence="2" id="KW-0472">Membrane</keyword>
<keyword evidence="2" id="KW-1133">Transmembrane helix</keyword>
<name>A0A851HCD9_9MOLU</name>
<protein>
    <submittedName>
        <fullName evidence="3">Uncharacterized protein</fullName>
    </submittedName>
</protein>
<accession>A0A851HCD9</accession>
<dbReference type="Proteomes" id="UP000568109">
    <property type="component" value="Unassembled WGS sequence"/>
</dbReference>
<keyword evidence="2" id="KW-0812">Transmembrane</keyword>
<evidence type="ECO:0000313" key="3">
    <source>
        <dbReference type="EMBL" id="NWN45735.1"/>
    </source>
</evidence>
<dbReference type="AlphaFoldDB" id="A0A851HCD9"/>
<sequence>MSSQNQNTHQKPTIQIIMQIITTVLTIAFITTASVVIYKYQQTKDAQTTERQTIEDKRYADKTAQEQKHYEEQQNFQKQLLKLKRAKQQSMAEYNDNLTQALNNQANQNSLGDLKSLLTGTPDDDEANPEKHFEVTPVNKLSDFLSIDQLDGLQKISYPSTN</sequence>
<evidence type="ECO:0000256" key="1">
    <source>
        <dbReference type="SAM" id="MobiDB-lite"/>
    </source>
</evidence>
<dbReference type="RefSeq" id="WP_178734134.1">
    <property type="nucleotide sequence ID" value="NZ_JABUOH010000039.1"/>
</dbReference>
<feature type="region of interest" description="Disordered" evidence="1">
    <location>
        <begin position="112"/>
        <end position="133"/>
    </location>
</feature>
<dbReference type="EMBL" id="JABUOH010000039">
    <property type="protein sequence ID" value="NWN45735.1"/>
    <property type="molecule type" value="Genomic_DNA"/>
</dbReference>
<gene>
    <name evidence="3" type="ORF">HR065_01380</name>
</gene>